<dbReference type="GO" id="GO:0005737">
    <property type="term" value="C:cytoplasm"/>
    <property type="evidence" value="ECO:0007669"/>
    <property type="project" value="TreeGrafter"/>
</dbReference>
<dbReference type="AlphaFoldDB" id="A0A177T4T7"/>
<feature type="region of interest" description="Disordered" evidence="5">
    <location>
        <begin position="256"/>
        <end position="323"/>
    </location>
</feature>
<feature type="compositionally biased region" description="Low complexity" evidence="5">
    <location>
        <begin position="285"/>
        <end position="304"/>
    </location>
</feature>
<feature type="region of interest" description="Disordered" evidence="5">
    <location>
        <begin position="1"/>
        <end position="44"/>
    </location>
</feature>
<feature type="compositionally biased region" description="Polar residues" evidence="5">
    <location>
        <begin position="164"/>
        <end position="174"/>
    </location>
</feature>
<evidence type="ECO:0000256" key="2">
    <source>
        <dbReference type="ARBA" id="ARBA00022737"/>
    </source>
</evidence>
<sequence length="382" mass="40136">MASFHIPGKQQVPTSPSSSSSKPTAASGTGAADQGRQAQNSKYDRAGNGPMMFLGQQCFWHECHREDFLPFKCVDCTHHFCAEHFRPQQHSCAAATAHDAAEDFRVPLCPICNEPPQNWRRGEDPNIAMERHLSSGQCPALDGGGLLREGNGLGKPAGSGGIAQRSSGSGSSTPRAKKANECHFHRCHKIMIVPMHCAACNADFCPSHRAPVQHTCASKEKANSGSAGQSRPSAAAGRSDESGIRAARGAFLKKLADSMPGSTPSNSPSKSPSAAVNRPTPPPAIAAESSKPSSSTATSETTSGAGRGGIGGGLFKTKAERRSEAERVSALRALHARHAKGLKLSAEDEKKLAEGMASMRLRGLKSFDASNNGDSDEKCTII</sequence>
<dbReference type="PANTHER" id="PTHR14677">
    <property type="entry name" value="ARSENITE INDUCUBLE RNA ASSOCIATED PROTEIN AIP-1-RELATED"/>
    <property type="match status" value="1"/>
</dbReference>
<dbReference type="Pfam" id="PF25403">
    <property type="entry name" value="zf-C2H2_ZFAND2"/>
    <property type="match status" value="1"/>
</dbReference>
<evidence type="ECO:0000256" key="1">
    <source>
        <dbReference type="ARBA" id="ARBA00022723"/>
    </source>
</evidence>
<dbReference type="PROSITE" id="PS51039">
    <property type="entry name" value="ZF_AN1"/>
    <property type="match status" value="1"/>
</dbReference>
<proteinExistence type="predicted"/>
<comment type="caution">
    <text evidence="6">The sequence shown here is derived from an EMBL/GenBank/DDBJ whole genome shotgun (WGS) entry which is preliminary data.</text>
</comment>
<feature type="region of interest" description="Disordered" evidence="5">
    <location>
        <begin position="149"/>
        <end position="176"/>
    </location>
</feature>
<dbReference type="SUPFAM" id="SSF118310">
    <property type="entry name" value="AN1-like Zinc finger"/>
    <property type="match status" value="2"/>
</dbReference>
<reference evidence="6" key="1">
    <citation type="submission" date="2016-04" db="EMBL/GenBank/DDBJ databases">
        <authorList>
            <person name="Nguyen H.D."/>
            <person name="Samba Siva P."/>
            <person name="Cullis J."/>
            <person name="Levesque C.A."/>
            <person name="Hambleton S."/>
        </authorList>
    </citation>
    <scope>NUCLEOTIDE SEQUENCE</scope>
    <source>
        <strain evidence="6">DAOMC 236416</strain>
    </source>
</reference>
<evidence type="ECO:0000313" key="7">
    <source>
        <dbReference type="Proteomes" id="UP000077521"/>
    </source>
</evidence>
<reference evidence="6" key="2">
    <citation type="journal article" date="2019" name="IMA Fungus">
        <title>Genome sequencing and comparison of five Tilletia species to identify candidate genes for the detection of regulated species infecting wheat.</title>
        <authorList>
            <person name="Nguyen H.D.T."/>
            <person name="Sultana T."/>
            <person name="Kesanakurti P."/>
            <person name="Hambleton S."/>
        </authorList>
    </citation>
    <scope>NUCLEOTIDE SEQUENCE</scope>
    <source>
        <strain evidence="6">DAOMC 236416</strain>
    </source>
</reference>
<name>A0A177T4T7_9BASI</name>
<keyword evidence="4" id="KW-0862">Zinc</keyword>
<keyword evidence="2" id="KW-0677">Repeat</keyword>
<dbReference type="InterPro" id="IPR035896">
    <property type="entry name" value="AN1-like_Znf"/>
</dbReference>
<evidence type="ECO:0000313" key="6">
    <source>
        <dbReference type="EMBL" id="KAE8241970.1"/>
    </source>
</evidence>
<protein>
    <submittedName>
        <fullName evidence="6">Uncharacterized protein</fullName>
    </submittedName>
</protein>
<organism evidence="6 7">
    <name type="scientific">Tilletia indica</name>
    <dbReference type="NCBI Taxonomy" id="43049"/>
    <lineage>
        <taxon>Eukaryota</taxon>
        <taxon>Fungi</taxon>
        <taxon>Dikarya</taxon>
        <taxon>Basidiomycota</taxon>
        <taxon>Ustilaginomycotina</taxon>
        <taxon>Exobasidiomycetes</taxon>
        <taxon>Tilletiales</taxon>
        <taxon>Tilletiaceae</taxon>
        <taxon>Tilletia</taxon>
    </lineage>
</organism>
<evidence type="ECO:0000256" key="4">
    <source>
        <dbReference type="ARBA" id="ARBA00022833"/>
    </source>
</evidence>
<keyword evidence="3" id="KW-0863">Zinc-finger</keyword>
<dbReference type="GO" id="GO:0008270">
    <property type="term" value="F:zinc ion binding"/>
    <property type="evidence" value="ECO:0007669"/>
    <property type="project" value="UniProtKB-KW"/>
</dbReference>
<feature type="compositionally biased region" description="Polar residues" evidence="5">
    <location>
        <begin position="223"/>
        <end position="232"/>
    </location>
</feature>
<dbReference type="InterPro" id="IPR000058">
    <property type="entry name" value="Znf_AN1"/>
</dbReference>
<dbReference type="Gene3D" id="4.10.1110.10">
    <property type="entry name" value="AN1-like Zinc finger"/>
    <property type="match status" value="2"/>
</dbReference>
<feature type="compositionally biased region" description="Gly residues" evidence="5">
    <location>
        <begin position="305"/>
        <end position="314"/>
    </location>
</feature>
<dbReference type="InterPro" id="IPR057357">
    <property type="entry name" value="Znf-C2H2_ZFAND2A/B"/>
</dbReference>
<keyword evidence="7" id="KW-1185">Reference proteome</keyword>
<dbReference type="Pfam" id="PF01428">
    <property type="entry name" value="zf-AN1"/>
    <property type="match status" value="2"/>
</dbReference>
<evidence type="ECO:0000256" key="3">
    <source>
        <dbReference type="ARBA" id="ARBA00022771"/>
    </source>
</evidence>
<feature type="compositionally biased region" description="Low complexity" evidence="5">
    <location>
        <begin position="13"/>
        <end position="32"/>
    </location>
</feature>
<dbReference type="PANTHER" id="PTHR14677:SF40">
    <property type="entry name" value="CDC48-ASSOCIATED UBIQUITIN-LIKE_ZINC FINGER PROTEIN 1"/>
    <property type="match status" value="1"/>
</dbReference>
<gene>
    <name evidence="6" type="ORF">A4X13_0g7184</name>
</gene>
<dbReference type="EMBL" id="LWDF02000825">
    <property type="protein sequence ID" value="KAE8241970.1"/>
    <property type="molecule type" value="Genomic_DNA"/>
</dbReference>
<accession>A0A177T4T7</accession>
<dbReference type="SMART" id="SM00154">
    <property type="entry name" value="ZnF_AN1"/>
    <property type="match status" value="2"/>
</dbReference>
<keyword evidence="1" id="KW-0479">Metal-binding</keyword>
<dbReference type="Proteomes" id="UP000077521">
    <property type="component" value="Unassembled WGS sequence"/>
</dbReference>
<feature type="region of interest" description="Disordered" evidence="5">
    <location>
        <begin position="216"/>
        <end position="243"/>
    </location>
</feature>
<feature type="compositionally biased region" description="Low complexity" evidence="5">
    <location>
        <begin position="260"/>
        <end position="273"/>
    </location>
</feature>
<evidence type="ECO:0000256" key="5">
    <source>
        <dbReference type="SAM" id="MobiDB-lite"/>
    </source>
</evidence>
<feature type="compositionally biased region" description="Gly residues" evidence="5">
    <location>
        <begin position="149"/>
        <end position="161"/>
    </location>
</feature>